<dbReference type="Gene3D" id="3.40.50.620">
    <property type="entry name" value="HUPs"/>
    <property type="match status" value="1"/>
</dbReference>
<accession>L8JRJ7</accession>
<dbReference type="Pfam" id="PF01902">
    <property type="entry name" value="Diphthami_syn_2"/>
    <property type="match status" value="1"/>
</dbReference>
<evidence type="ECO:0000313" key="2">
    <source>
        <dbReference type="EMBL" id="ELR70114.1"/>
    </source>
</evidence>
<dbReference type="InterPro" id="IPR014729">
    <property type="entry name" value="Rossmann-like_a/b/a_fold"/>
</dbReference>
<dbReference type="Proteomes" id="UP000011135">
    <property type="component" value="Unassembled WGS sequence"/>
</dbReference>
<dbReference type="RefSeq" id="WP_009581205.1">
    <property type="nucleotide sequence ID" value="NZ_AMZN01000055.1"/>
</dbReference>
<name>L8JRJ7_9BACT</name>
<dbReference type="InterPro" id="IPR002761">
    <property type="entry name" value="Diphthami_syn_dom"/>
</dbReference>
<proteinExistence type="predicted"/>
<dbReference type="PATRIC" id="fig|1237149.3.peg.3561"/>
<dbReference type="Gene3D" id="3.90.1490.10">
    <property type="entry name" value="putative n-type atp pyrophosphatase, domain 2"/>
    <property type="match status" value="1"/>
</dbReference>
<feature type="domain" description="Diphthamide synthase" evidence="1">
    <location>
        <begin position="5"/>
        <end position="209"/>
    </location>
</feature>
<reference evidence="2 3" key="1">
    <citation type="submission" date="2012-12" db="EMBL/GenBank/DDBJ databases">
        <title>Genome assembly of Fulvivirga imtechensis AK7.</title>
        <authorList>
            <person name="Nupur N."/>
            <person name="Khatri I."/>
            <person name="Kumar R."/>
            <person name="Subramanian S."/>
            <person name="Pinnaka A."/>
        </authorList>
    </citation>
    <scope>NUCLEOTIDE SEQUENCE [LARGE SCALE GENOMIC DNA]</scope>
    <source>
        <strain evidence="2 3">AK7</strain>
    </source>
</reference>
<dbReference type="EMBL" id="AMZN01000055">
    <property type="protein sequence ID" value="ELR70114.1"/>
    <property type="molecule type" value="Genomic_DNA"/>
</dbReference>
<dbReference type="SUPFAM" id="SSF52402">
    <property type="entry name" value="Adenine nucleotide alpha hydrolases-like"/>
    <property type="match status" value="1"/>
</dbReference>
<keyword evidence="3" id="KW-1185">Reference proteome</keyword>
<protein>
    <recommendedName>
        <fullName evidence="1">Diphthamide synthase domain-containing protein</fullName>
    </recommendedName>
</protein>
<evidence type="ECO:0000313" key="3">
    <source>
        <dbReference type="Proteomes" id="UP000011135"/>
    </source>
</evidence>
<organism evidence="2 3">
    <name type="scientific">Fulvivirga imtechensis AK7</name>
    <dbReference type="NCBI Taxonomy" id="1237149"/>
    <lineage>
        <taxon>Bacteria</taxon>
        <taxon>Pseudomonadati</taxon>
        <taxon>Bacteroidota</taxon>
        <taxon>Cytophagia</taxon>
        <taxon>Cytophagales</taxon>
        <taxon>Fulvivirgaceae</taxon>
        <taxon>Fulvivirga</taxon>
    </lineage>
</organism>
<dbReference type="OrthoDB" id="3572539at2"/>
<dbReference type="STRING" id="1237149.C900_03799"/>
<gene>
    <name evidence="2" type="ORF">C900_03799</name>
</gene>
<comment type="caution">
    <text evidence="2">The sequence shown here is derived from an EMBL/GenBank/DDBJ whole genome shotgun (WGS) entry which is preliminary data.</text>
</comment>
<sequence length="237" mass="27347">MNKKKISISWSGGKDSAYALYQLLQSREYEIDSLHTVFDADLKRVGLHGVPEHLIEAQAQAIGFPLRKIYLSKDNSHDTYERTIREFCLKLKAQGIDHVMYGDIFLEDLKAYRDLQLGTVDMEGVYPIWKLNTRELMLNFINDGFKTCVCAANTTMFDKSQAGKTIDDNWLNHLPENVDPCGENGEFHTFVYDGPLFKQPVKFTLGDVVEKTYEYKKTEDDGTEVEMKSSFWFQDIR</sequence>
<dbReference type="eggNOG" id="COG2102">
    <property type="taxonomic scope" value="Bacteria"/>
</dbReference>
<dbReference type="NCBIfam" id="TIGR00290">
    <property type="entry name" value="MJ0570_dom"/>
    <property type="match status" value="1"/>
</dbReference>
<dbReference type="AlphaFoldDB" id="L8JRJ7"/>
<evidence type="ECO:0000259" key="1">
    <source>
        <dbReference type="Pfam" id="PF01902"/>
    </source>
</evidence>